<accession>A0A921RGU9</accession>
<feature type="region of interest" description="Disordered" evidence="1">
    <location>
        <begin position="111"/>
        <end position="137"/>
    </location>
</feature>
<feature type="compositionally biased region" description="Pro residues" evidence="1">
    <location>
        <begin position="23"/>
        <end position="40"/>
    </location>
</feature>
<dbReference type="Proteomes" id="UP000807115">
    <property type="component" value="Chromosome 3"/>
</dbReference>
<name>A0A921RGU9_SORBI</name>
<proteinExistence type="predicted"/>
<feature type="region of interest" description="Disordered" evidence="1">
    <location>
        <begin position="1"/>
        <end position="48"/>
    </location>
</feature>
<dbReference type="AlphaFoldDB" id="A0A921RGU9"/>
<evidence type="ECO:0000313" key="3">
    <source>
        <dbReference type="Proteomes" id="UP000807115"/>
    </source>
</evidence>
<reference evidence="2" key="1">
    <citation type="journal article" date="2019" name="BMC Genomics">
        <title>A new reference genome for Sorghum bicolor reveals high levels of sequence similarity between sweet and grain genotypes: implications for the genetics of sugar metabolism.</title>
        <authorList>
            <person name="Cooper E.A."/>
            <person name="Brenton Z.W."/>
            <person name="Flinn B.S."/>
            <person name="Jenkins J."/>
            <person name="Shu S."/>
            <person name="Flowers D."/>
            <person name="Luo F."/>
            <person name="Wang Y."/>
            <person name="Xia P."/>
            <person name="Barry K."/>
            <person name="Daum C."/>
            <person name="Lipzen A."/>
            <person name="Yoshinaga Y."/>
            <person name="Schmutz J."/>
            <person name="Saski C."/>
            <person name="Vermerris W."/>
            <person name="Kresovich S."/>
        </authorList>
    </citation>
    <scope>NUCLEOTIDE SEQUENCE</scope>
</reference>
<comment type="caution">
    <text evidence="2">The sequence shown here is derived from an EMBL/GenBank/DDBJ whole genome shotgun (WGS) entry which is preliminary data.</text>
</comment>
<sequence>MKKKIEASTAAVFTDSRRRHLGPLPPMLPPRPTPLRPPPISVGLPLPHPAAATPRCSVHRRSSTLRAIPSAPDLAKPELDGASMRSSWPMALFHELNGASSFMGLLEGRPSSGAGAGARDSTMGAASRPSPKMSLFHEQNGRRSASSFSRCGISVVPPAIVHQGEAVCSPPATGTGGAPCGAAALTPNISASVLQGQRPSLRAFASSAELMSSDKSI</sequence>
<evidence type="ECO:0000256" key="1">
    <source>
        <dbReference type="SAM" id="MobiDB-lite"/>
    </source>
</evidence>
<reference evidence="2" key="2">
    <citation type="submission" date="2020-10" db="EMBL/GenBank/DDBJ databases">
        <authorList>
            <person name="Cooper E.A."/>
            <person name="Brenton Z.W."/>
            <person name="Flinn B.S."/>
            <person name="Jenkins J."/>
            <person name="Shu S."/>
            <person name="Flowers D."/>
            <person name="Luo F."/>
            <person name="Wang Y."/>
            <person name="Xia P."/>
            <person name="Barry K."/>
            <person name="Daum C."/>
            <person name="Lipzen A."/>
            <person name="Yoshinaga Y."/>
            <person name="Schmutz J."/>
            <person name="Saski C."/>
            <person name="Vermerris W."/>
            <person name="Kresovich S."/>
        </authorList>
    </citation>
    <scope>NUCLEOTIDE SEQUENCE</scope>
</reference>
<organism evidence="2 3">
    <name type="scientific">Sorghum bicolor</name>
    <name type="common">Sorghum</name>
    <name type="synonym">Sorghum vulgare</name>
    <dbReference type="NCBI Taxonomy" id="4558"/>
    <lineage>
        <taxon>Eukaryota</taxon>
        <taxon>Viridiplantae</taxon>
        <taxon>Streptophyta</taxon>
        <taxon>Embryophyta</taxon>
        <taxon>Tracheophyta</taxon>
        <taxon>Spermatophyta</taxon>
        <taxon>Magnoliopsida</taxon>
        <taxon>Liliopsida</taxon>
        <taxon>Poales</taxon>
        <taxon>Poaceae</taxon>
        <taxon>PACMAD clade</taxon>
        <taxon>Panicoideae</taxon>
        <taxon>Andropogonodae</taxon>
        <taxon>Andropogoneae</taxon>
        <taxon>Sorghinae</taxon>
        <taxon>Sorghum</taxon>
    </lineage>
</organism>
<evidence type="ECO:0000313" key="2">
    <source>
        <dbReference type="EMBL" id="KAG0539599.1"/>
    </source>
</evidence>
<protein>
    <submittedName>
        <fullName evidence="2">Uncharacterized protein</fullName>
    </submittedName>
</protein>
<dbReference type="EMBL" id="CM027682">
    <property type="protein sequence ID" value="KAG0539599.1"/>
    <property type="molecule type" value="Genomic_DNA"/>
</dbReference>
<gene>
    <name evidence="2" type="ORF">BDA96_03G336500</name>
</gene>